<proteinExistence type="predicted"/>
<gene>
    <name evidence="1" type="ORF">AVDCRST_MAG10-2641</name>
</gene>
<evidence type="ECO:0000313" key="1">
    <source>
        <dbReference type="EMBL" id="CAA9259042.1"/>
    </source>
</evidence>
<name>A0A6J4IQH7_9ACTN</name>
<dbReference type="EMBL" id="CADCTB010000162">
    <property type="protein sequence ID" value="CAA9259042.1"/>
    <property type="molecule type" value="Genomic_DNA"/>
</dbReference>
<reference evidence="1" key="1">
    <citation type="submission" date="2020-02" db="EMBL/GenBank/DDBJ databases">
        <authorList>
            <person name="Meier V. D."/>
        </authorList>
    </citation>
    <scope>NUCLEOTIDE SEQUENCE</scope>
    <source>
        <strain evidence="1">AVDCRST_MAG10</strain>
    </source>
</reference>
<organism evidence="1">
    <name type="scientific">uncultured Acidimicrobiales bacterium</name>
    <dbReference type="NCBI Taxonomy" id="310071"/>
    <lineage>
        <taxon>Bacteria</taxon>
        <taxon>Bacillati</taxon>
        <taxon>Actinomycetota</taxon>
        <taxon>Acidimicrobiia</taxon>
        <taxon>Acidimicrobiales</taxon>
        <taxon>environmental samples</taxon>
    </lineage>
</organism>
<dbReference type="AlphaFoldDB" id="A0A6J4IQH7"/>
<protein>
    <submittedName>
        <fullName evidence="1">Uncharacterized protein</fullName>
    </submittedName>
</protein>
<sequence>MPPEPEVPPTPAGPESESIVGLRHLVNQIADPSLPAAGRIAATNAARSYLEAVTRNLVEEARKEGTTWLQIADLFVTSERNVKARFGDLHDYGDTDD</sequence>
<accession>A0A6J4IQH7</accession>